<dbReference type="InterPro" id="IPR036388">
    <property type="entry name" value="WH-like_DNA-bd_sf"/>
</dbReference>
<proteinExistence type="predicted"/>
<dbReference type="AlphaFoldDB" id="A0A3S2Y0K7"/>
<keyword evidence="6" id="KW-1185">Reference proteome</keyword>
<dbReference type="InterPro" id="IPR036390">
    <property type="entry name" value="WH_DNA-bd_sf"/>
</dbReference>
<dbReference type="EMBL" id="SADE01000004">
    <property type="protein sequence ID" value="RVU34133.1"/>
    <property type="molecule type" value="Genomic_DNA"/>
</dbReference>
<organism evidence="5 6">
    <name type="scientific">Hwanghaeella grinnelliae</name>
    <dbReference type="NCBI Taxonomy" id="2500179"/>
    <lineage>
        <taxon>Bacteria</taxon>
        <taxon>Pseudomonadati</taxon>
        <taxon>Pseudomonadota</taxon>
        <taxon>Alphaproteobacteria</taxon>
        <taxon>Rhodospirillales</taxon>
        <taxon>Rhodospirillaceae</taxon>
        <taxon>Hwanghaeella</taxon>
    </lineage>
</organism>
<feature type="domain" description="HTH arsR-type" evidence="4">
    <location>
        <begin position="1"/>
        <end position="95"/>
    </location>
</feature>
<dbReference type="NCBIfam" id="NF033788">
    <property type="entry name" value="HTH_metalloreg"/>
    <property type="match status" value="1"/>
</dbReference>
<dbReference type="InterPro" id="IPR011991">
    <property type="entry name" value="ArsR-like_HTH"/>
</dbReference>
<keyword evidence="3" id="KW-0804">Transcription</keyword>
<protein>
    <submittedName>
        <fullName evidence="5">Transcriptional regulator</fullName>
    </submittedName>
</protein>
<keyword evidence="2" id="KW-0238">DNA-binding</keyword>
<dbReference type="OrthoDB" id="9804742at2"/>
<dbReference type="PRINTS" id="PR00778">
    <property type="entry name" value="HTHARSR"/>
</dbReference>
<sequence>MDMITATKAFGALSQETRLKVFRLLVRRGAEGMAAGEIARLLDIPHNTLSTHLAVLTAAGMVSSQRDGRSIIYSIDLTGIRGLLAFLMEDCCQGRPELCAPVLDTLLSGDAPEPSHETRLADH</sequence>
<evidence type="ECO:0000256" key="1">
    <source>
        <dbReference type="ARBA" id="ARBA00023015"/>
    </source>
</evidence>
<evidence type="ECO:0000259" key="4">
    <source>
        <dbReference type="PROSITE" id="PS50987"/>
    </source>
</evidence>
<comment type="caution">
    <text evidence="5">The sequence shown here is derived from an EMBL/GenBank/DDBJ whole genome shotgun (WGS) entry which is preliminary data.</text>
</comment>
<dbReference type="PANTHER" id="PTHR43132">
    <property type="entry name" value="ARSENICAL RESISTANCE OPERON REPRESSOR ARSR-RELATED"/>
    <property type="match status" value="1"/>
</dbReference>
<dbReference type="Pfam" id="PF12840">
    <property type="entry name" value="HTH_20"/>
    <property type="match status" value="1"/>
</dbReference>
<dbReference type="PANTHER" id="PTHR43132:SF2">
    <property type="entry name" value="ARSENICAL RESISTANCE OPERON REPRESSOR ARSR-RELATED"/>
    <property type="match status" value="1"/>
</dbReference>
<dbReference type="GO" id="GO:0003700">
    <property type="term" value="F:DNA-binding transcription factor activity"/>
    <property type="evidence" value="ECO:0007669"/>
    <property type="project" value="InterPro"/>
</dbReference>
<dbReference type="CDD" id="cd00090">
    <property type="entry name" value="HTH_ARSR"/>
    <property type="match status" value="1"/>
</dbReference>
<dbReference type="PROSITE" id="PS50987">
    <property type="entry name" value="HTH_ARSR_2"/>
    <property type="match status" value="1"/>
</dbReference>
<dbReference type="GO" id="GO:0003677">
    <property type="term" value="F:DNA binding"/>
    <property type="evidence" value="ECO:0007669"/>
    <property type="project" value="UniProtKB-KW"/>
</dbReference>
<dbReference type="InterPro" id="IPR001845">
    <property type="entry name" value="HTH_ArsR_DNA-bd_dom"/>
</dbReference>
<reference evidence="6" key="1">
    <citation type="submission" date="2019-01" db="EMBL/GenBank/DDBJ databases">
        <title>Gri0909 isolated from a small marine red alga.</title>
        <authorList>
            <person name="Kim J."/>
            <person name="Jeong S.E."/>
            <person name="Jeon C.O."/>
        </authorList>
    </citation>
    <scope>NUCLEOTIDE SEQUENCE [LARGE SCALE GENOMIC DNA]</scope>
    <source>
        <strain evidence="6">Gri0909</strain>
    </source>
</reference>
<dbReference type="Gene3D" id="1.10.10.10">
    <property type="entry name" value="Winged helix-like DNA-binding domain superfamily/Winged helix DNA-binding domain"/>
    <property type="match status" value="1"/>
</dbReference>
<dbReference type="InterPro" id="IPR051011">
    <property type="entry name" value="Metal_resp_trans_reg"/>
</dbReference>
<keyword evidence="1" id="KW-0805">Transcription regulation</keyword>
<dbReference type="SUPFAM" id="SSF46785">
    <property type="entry name" value="Winged helix' DNA-binding domain"/>
    <property type="match status" value="1"/>
</dbReference>
<dbReference type="Proteomes" id="UP000287447">
    <property type="component" value="Unassembled WGS sequence"/>
</dbReference>
<name>A0A3S2Y0K7_9PROT</name>
<evidence type="ECO:0000313" key="6">
    <source>
        <dbReference type="Proteomes" id="UP000287447"/>
    </source>
</evidence>
<gene>
    <name evidence="5" type="ORF">EOI86_23770</name>
</gene>
<dbReference type="SMART" id="SM00418">
    <property type="entry name" value="HTH_ARSR"/>
    <property type="match status" value="1"/>
</dbReference>
<accession>A0A3S2Y0K7</accession>
<evidence type="ECO:0000256" key="3">
    <source>
        <dbReference type="ARBA" id="ARBA00023163"/>
    </source>
</evidence>
<evidence type="ECO:0000256" key="2">
    <source>
        <dbReference type="ARBA" id="ARBA00023125"/>
    </source>
</evidence>
<evidence type="ECO:0000313" key="5">
    <source>
        <dbReference type="EMBL" id="RVU34133.1"/>
    </source>
</evidence>